<dbReference type="SUPFAM" id="SSF52200">
    <property type="entry name" value="Toll/Interleukin receptor TIR domain"/>
    <property type="match status" value="1"/>
</dbReference>
<dbReference type="Pfam" id="PF13676">
    <property type="entry name" value="TIR_2"/>
    <property type="match status" value="1"/>
</dbReference>
<dbReference type="RefSeq" id="WP_271413935.1">
    <property type="nucleotide sequence ID" value="NZ_BAAATN010000053.1"/>
</dbReference>
<keyword evidence="2" id="KW-0675">Receptor</keyword>
<dbReference type="EMBL" id="JBHSJO010000001">
    <property type="protein sequence ID" value="MFC5020083.1"/>
    <property type="molecule type" value="Genomic_DNA"/>
</dbReference>
<evidence type="ECO:0000313" key="2">
    <source>
        <dbReference type="EMBL" id="MFC5020083.1"/>
    </source>
</evidence>
<keyword evidence="3" id="KW-1185">Reference proteome</keyword>
<dbReference type="PROSITE" id="PS50104">
    <property type="entry name" value="TIR"/>
    <property type="match status" value="1"/>
</dbReference>
<dbReference type="InterPro" id="IPR035897">
    <property type="entry name" value="Toll_tir_struct_dom_sf"/>
</dbReference>
<dbReference type="SMART" id="SM00255">
    <property type="entry name" value="TIR"/>
    <property type="match status" value="1"/>
</dbReference>
<evidence type="ECO:0000313" key="3">
    <source>
        <dbReference type="Proteomes" id="UP001595855"/>
    </source>
</evidence>
<proteinExistence type="predicted"/>
<protein>
    <submittedName>
        <fullName evidence="2">Toll/interleukin-1 receptor domain-containing protein</fullName>
    </submittedName>
</protein>
<organism evidence="2 3">
    <name type="scientific">Streptomyces lienomycini</name>
    <dbReference type="NCBI Taxonomy" id="284035"/>
    <lineage>
        <taxon>Bacteria</taxon>
        <taxon>Bacillati</taxon>
        <taxon>Actinomycetota</taxon>
        <taxon>Actinomycetes</taxon>
        <taxon>Kitasatosporales</taxon>
        <taxon>Streptomycetaceae</taxon>
        <taxon>Streptomyces</taxon>
    </lineage>
</organism>
<dbReference type="InterPro" id="IPR000157">
    <property type="entry name" value="TIR_dom"/>
</dbReference>
<name>A0ABV9X8A2_9ACTN</name>
<feature type="domain" description="TIR" evidence="1">
    <location>
        <begin position="40"/>
        <end position="203"/>
    </location>
</feature>
<dbReference type="Gene3D" id="3.40.50.10140">
    <property type="entry name" value="Toll/interleukin-1 receptor homology (TIR) domain"/>
    <property type="match status" value="1"/>
</dbReference>
<reference evidence="3" key="1">
    <citation type="journal article" date="2019" name="Int. J. Syst. Evol. Microbiol.">
        <title>The Global Catalogue of Microorganisms (GCM) 10K type strain sequencing project: providing services to taxonomists for standard genome sequencing and annotation.</title>
        <authorList>
            <consortium name="The Broad Institute Genomics Platform"/>
            <consortium name="The Broad Institute Genome Sequencing Center for Infectious Disease"/>
            <person name="Wu L."/>
            <person name="Ma J."/>
        </authorList>
    </citation>
    <scope>NUCLEOTIDE SEQUENCE [LARGE SCALE GENOMIC DNA]</scope>
    <source>
        <strain evidence="3">CGMCC 4.1542</strain>
    </source>
</reference>
<comment type="caution">
    <text evidence="2">The sequence shown here is derived from an EMBL/GenBank/DDBJ whole genome shotgun (WGS) entry which is preliminary data.</text>
</comment>
<dbReference type="Proteomes" id="UP001595855">
    <property type="component" value="Unassembled WGS sequence"/>
</dbReference>
<sequence>MHNAADVAMTRPSQVVKQGFDSPIQGAGRSVFVEDAGMTPKWDFFISHASEDKLLVAGPLAHYLQSVGFSVWYDELSLRVGDSVLREIDRGLGASRYGVVVLSESFFAKQWPQRELAGLIATASDGERRVLPVWHGVDAAAVAACSPLLADVKAVNTSRGLHVVAEEIVRAAFPERVATLPLSNGAKERAADRETARKTLQAVLTAGGSREDVLLVLSAYQSLLIALTRYAARVVGPASRFTDLPCDFILYEPHGVTGPIQVTFVVLGSTEAGGGDLPAATDLAFGEEIPFAGRPSNDYLPGRRVGEFPSVLSAVRRLAGHVKSDNIHHAHPELWNFSVLLVHGRRGVQDPTSTAPTRLHFETASYDRLTDS</sequence>
<gene>
    <name evidence="2" type="ORF">ACFPRC_35165</name>
</gene>
<evidence type="ECO:0000259" key="1">
    <source>
        <dbReference type="PROSITE" id="PS50104"/>
    </source>
</evidence>
<accession>A0ABV9X8A2</accession>